<feature type="compositionally biased region" description="Low complexity" evidence="7">
    <location>
        <begin position="1234"/>
        <end position="1245"/>
    </location>
</feature>
<dbReference type="Pfam" id="PF00270">
    <property type="entry name" value="DEAD"/>
    <property type="match status" value="2"/>
</dbReference>
<feature type="compositionally biased region" description="Basic and acidic residues" evidence="7">
    <location>
        <begin position="600"/>
        <end position="619"/>
    </location>
</feature>
<dbReference type="PANTHER" id="PTHR24031">
    <property type="entry name" value="RNA HELICASE"/>
    <property type="match status" value="1"/>
</dbReference>
<dbReference type="Gene3D" id="3.40.50.300">
    <property type="entry name" value="P-loop containing nucleotide triphosphate hydrolases"/>
    <property type="match status" value="3"/>
</dbReference>
<dbReference type="InterPro" id="IPR000629">
    <property type="entry name" value="RNA-helicase_DEAD-box_CS"/>
</dbReference>
<dbReference type="GO" id="GO:0005524">
    <property type="term" value="F:ATP binding"/>
    <property type="evidence" value="ECO:0007669"/>
    <property type="project" value="UniProtKB-UniRule"/>
</dbReference>
<evidence type="ECO:0000313" key="11">
    <source>
        <dbReference type="Proteomes" id="UP000221165"/>
    </source>
</evidence>
<dbReference type="Pfam" id="PF00271">
    <property type="entry name" value="Helicase_C"/>
    <property type="match status" value="1"/>
</dbReference>
<feature type="compositionally biased region" description="Basic and acidic residues" evidence="7">
    <location>
        <begin position="1167"/>
        <end position="1177"/>
    </location>
</feature>
<dbReference type="SUPFAM" id="SSF52540">
    <property type="entry name" value="P-loop containing nucleoside triphosphate hydrolases"/>
    <property type="match status" value="2"/>
</dbReference>
<gene>
    <name evidence="10" type="ORF">CSUI_002470</name>
</gene>
<protein>
    <recommendedName>
        <fullName evidence="6">ATP-dependent RNA helicase</fullName>
        <ecNumber evidence="6">3.6.4.13</ecNumber>
    </recommendedName>
</protein>
<dbReference type="GO" id="GO:0016887">
    <property type="term" value="F:ATP hydrolysis activity"/>
    <property type="evidence" value="ECO:0007669"/>
    <property type="project" value="RHEA"/>
</dbReference>
<feature type="compositionally biased region" description="Low complexity" evidence="7">
    <location>
        <begin position="670"/>
        <end position="684"/>
    </location>
</feature>
<dbReference type="PROSITE" id="PS51194">
    <property type="entry name" value="HELICASE_CTER"/>
    <property type="match status" value="1"/>
</dbReference>
<accession>A0A2C6L7X2</accession>
<evidence type="ECO:0000256" key="7">
    <source>
        <dbReference type="SAM" id="MobiDB-lite"/>
    </source>
</evidence>
<feature type="compositionally biased region" description="Low complexity" evidence="7">
    <location>
        <begin position="701"/>
        <end position="715"/>
    </location>
</feature>
<dbReference type="GeneID" id="94425881"/>
<comment type="domain">
    <text evidence="6">The Q motif is unique to and characteristic of the DEAD box family of RNA helicases and controls ATP binding and hydrolysis.</text>
</comment>
<feature type="domain" description="Helicase ATP-binding" evidence="8">
    <location>
        <begin position="177"/>
        <end position="660"/>
    </location>
</feature>
<feature type="compositionally biased region" description="Basic and acidic residues" evidence="7">
    <location>
        <begin position="433"/>
        <end position="456"/>
    </location>
</feature>
<dbReference type="Pfam" id="PF13959">
    <property type="entry name" value="CTE_SPB4"/>
    <property type="match status" value="1"/>
</dbReference>
<dbReference type="SMART" id="SM00487">
    <property type="entry name" value="DEXDc"/>
    <property type="match status" value="1"/>
</dbReference>
<feature type="compositionally biased region" description="Polar residues" evidence="7">
    <location>
        <begin position="1119"/>
        <end position="1133"/>
    </location>
</feature>
<feature type="compositionally biased region" description="Acidic residues" evidence="7">
    <location>
        <begin position="413"/>
        <end position="432"/>
    </location>
</feature>
<dbReference type="RefSeq" id="XP_067925343.1">
    <property type="nucleotide sequence ID" value="XM_068062670.1"/>
</dbReference>
<feature type="compositionally biased region" description="Polar residues" evidence="7">
    <location>
        <begin position="249"/>
        <end position="263"/>
    </location>
</feature>
<feature type="region of interest" description="Disordered" evidence="7">
    <location>
        <begin position="600"/>
        <end position="621"/>
    </location>
</feature>
<dbReference type="SMART" id="SM00490">
    <property type="entry name" value="HELICc"/>
    <property type="match status" value="1"/>
</dbReference>
<feature type="region of interest" description="Disordered" evidence="7">
    <location>
        <begin position="370"/>
        <end position="475"/>
    </location>
</feature>
<dbReference type="InterPro" id="IPR025313">
    <property type="entry name" value="SPB4-like_CTE"/>
</dbReference>
<organism evidence="10 11">
    <name type="scientific">Cystoisospora suis</name>
    <dbReference type="NCBI Taxonomy" id="483139"/>
    <lineage>
        <taxon>Eukaryota</taxon>
        <taxon>Sar</taxon>
        <taxon>Alveolata</taxon>
        <taxon>Apicomplexa</taxon>
        <taxon>Conoidasida</taxon>
        <taxon>Coccidia</taxon>
        <taxon>Eucoccidiorida</taxon>
        <taxon>Eimeriorina</taxon>
        <taxon>Sarcocystidae</taxon>
        <taxon>Cystoisospora</taxon>
    </lineage>
</organism>
<keyword evidence="3 6" id="KW-0347">Helicase</keyword>
<feature type="compositionally biased region" description="Acidic residues" evidence="7">
    <location>
        <begin position="1188"/>
        <end position="1197"/>
    </location>
</feature>
<comment type="catalytic activity">
    <reaction evidence="6">
        <text>ATP + H2O = ADP + phosphate + H(+)</text>
        <dbReference type="Rhea" id="RHEA:13065"/>
        <dbReference type="ChEBI" id="CHEBI:15377"/>
        <dbReference type="ChEBI" id="CHEBI:15378"/>
        <dbReference type="ChEBI" id="CHEBI:30616"/>
        <dbReference type="ChEBI" id="CHEBI:43474"/>
        <dbReference type="ChEBI" id="CHEBI:456216"/>
        <dbReference type="EC" id="3.6.4.13"/>
    </reaction>
</comment>
<evidence type="ECO:0000256" key="2">
    <source>
        <dbReference type="ARBA" id="ARBA00022801"/>
    </source>
</evidence>
<feature type="region of interest" description="Disordered" evidence="7">
    <location>
        <begin position="1102"/>
        <end position="1146"/>
    </location>
</feature>
<keyword evidence="4 6" id="KW-0067">ATP-binding</keyword>
<feature type="region of interest" description="Disordered" evidence="7">
    <location>
        <begin position="1164"/>
        <end position="1300"/>
    </location>
</feature>
<evidence type="ECO:0000259" key="8">
    <source>
        <dbReference type="PROSITE" id="PS51192"/>
    </source>
</evidence>
<dbReference type="PROSITE" id="PS00039">
    <property type="entry name" value="DEAD_ATP_HELICASE"/>
    <property type="match status" value="1"/>
</dbReference>
<feature type="compositionally biased region" description="Low complexity" evidence="7">
    <location>
        <begin position="464"/>
        <end position="475"/>
    </location>
</feature>
<feature type="compositionally biased region" description="Basic and acidic residues" evidence="7">
    <location>
        <begin position="1"/>
        <end position="20"/>
    </location>
</feature>
<feature type="compositionally biased region" description="Basic residues" evidence="7">
    <location>
        <begin position="383"/>
        <end position="394"/>
    </location>
</feature>
<feature type="region of interest" description="Disordered" evidence="7">
    <location>
        <begin position="917"/>
        <end position="945"/>
    </location>
</feature>
<comment type="similarity">
    <text evidence="6">Belongs to the DEAD box helicase family.</text>
</comment>
<evidence type="ECO:0000313" key="10">
    <source>
        <dbReference type="EMBL" id="PHJ23668.1"/>
    </source>
</evidence>
<dbReference type="Proteomes" id="UP000221165">
    <property type="component" value="Unassembled WGS sequence"/>
</dbReference>
<evidence type="ECO:0000256" key="6">
    <source>
        <dbReference type="RuleBase" id="RU365068"/>
    </source>
</evidence>
<proteinExistence type="inferred from homology"/>
<dbReference type="InterPro" id="IPR001650">
    <property type="entry name" value="Helicase_C-like"/>
</dbReference>
<dbReference type="VEuPathDB" id="ToxoDB:CSUI_002470"/>
<name>A0A2C6L7X2_9APIC</name>
<dbReference type="CDD" id="cd18787">
    <property type="entry name" value="SF2_C_DEAD"/>
    <property type="match status" value="1"/>
</dbReference>
<evidence type="ECO:0000256" key="5">
    <source>
        <dbReference type="ARBA" id="ARBA00022884"/>
    </source>
</evidence>
<dbReference type="InterPro" id="IPR011545">
    <property type="entry name" value="DEAD/DEAH_box_helicase_dom"/>
</dbReference>
<feature type="region of interest" description="Disordered" evidence="7">
    <location>
        <begin position="279"/>
        <end position="301"/>
    </location>
</feature>
<feature type="compositionally biased region" description="Basic residues" evidence="7">
    <location>
        <begin position="1273"/>
        <end position="1300"/>
    </location>
</feature>
<keyword evidence="2 6" id="KW-0378">Hydrolase</keyword>
<evidence type="ECO:0000256" key="3">
    <source>
        <dbReference type="ARBA" id="ARBA00022806"/>
    </source>
</evidence>
<sequence>MKKRKESKEKSRNMAVREESPTGQVKQVRKKTKQNRTAEGVATPAGVCAPSAMCAASSNHGNRPGHDVSSGRAKTSPTTLNGEHCRRKKINAQPSSPGGAEQKLSSKFSSMSCLSPLTCGFLRSVHFQYATPVQEACLPLLSPRFNLPGVHTPQSNQHSSSSHLAGRHPLFSSGQNFSSSLKHHDVAVEAPTGSGKTLAFVLPLIERIMNCLNLYEKGIYRRSPRDNADGKNGLSCHFVWDLEKKNRQQKTTTPGNPQNAECNKTSRRNADHMECTYTSHAASRGLSHTDETSSPSEKQDIASQYRHFVSSITEDLSSNHAGENDGRTCRFGGIIIAPTRELARQIFTVVQQCIRSIESTLLLPLPDDKIISLHSSSPGDIGKKKKRRKRRRHQKEGEGLPQPLCTVSNGGDDKEEEDDEGDQDEKEDEEDSNEFHGKKPRLDQKAEDHPRTENTHPDAQTHQSSSSSSSFPSPSSSSFVLKAMLLCGGGRPVEADRLSLWSRRSSRALFLLVATPGRLLRLIESEGEEGKIEGDDLLISSQKRKLPWSFTNLSLLVVDEADRLMDEQHSEDLKKLLTYIREEKKRAVYQLQLQKKMEMKDDNCDLSSETKKEDKEKLSSESNLSSSWIEERIQIAIFSATLAGTVEEQQRSKALWGILKDPICIRVSNSSTSHVPSSSSPLTNGEREQGGEKGQARESEAQSQQLASSSSSSSSYQRHTVPSTLQNFYTICQYEEKLPFLLKFIQSVIIPRQAHCIVFLLTCHCVEFYFCLLSALLCNSSSYLRASASSTSSKEKDSCFPLELEKLHGKMKQRARLAACKRFGSSQGKGSLLLATDVAARGLDFPNVDCILQLDPPQDPNVFIHRIGRTARAGRSGSSLLLLLPHEDAYIPFLTNRGVTMQDFSKSEWVETLENCQLEKEEEEEKHTTAPETCTDGAKREKENGILPHTQGGRWIVRPLNTKKDLEKETEVSGMDEEEEGRLKVLRYSERDMVNTSALNEILQDRNLVLKGTKAFVSFVRAYKEHLLSFLLPFSKLDLGRVATSMYLLRLPRMKEIVGKNFSNFKQHAIDPLTVPFRHDAAREEERLETLQASLEQRAKLREEREKKKNEEKKRMEKQNSLYSKSTMKNSGRTKAEKRKARRQNALDEWEELAFEERMARKLRKGRITEEQYEKQLKQGRHGGGRDEGEDLSDSEDEKGSLSCSSDSDEEGSTAVSSNGKGGMDVESDDGDSSDCASDGESSTGLDDEDEDETERPSRKKADSPVGDEGTHDRKKRKQPKWISVKGRKGKKKRRGKKRR</sequence>
<feature type="region of interest" description="Disordered" evidence="7">
    <location>
        <begin position="670"/>
        <end position="718"/>
    </location>
</feature>
<feature type="compositionally biased region" description="Polar residues" evidence="7">
    <location>
        <begin position="72"/>
        <end position="81"/>
    </location>
</feature>
<comment type="function">
    <text evidence="6">RNA helicase.</text>
</comment>
<feature type="compositionally biased region" description="Basic and acidic residues" evidence="7">
    <location>
        <begin position="685"/>
        <end position="700"/>
    </location>
</feature>
<dbReference type="GO" id="GO:0003723">
    <property type="term" value="F:RNA binding"/>
    <property type="evidence" value="ECO:0007669"/>
    <property type="project" value="UniProtKB-UniRule"/>
</dbReference>
<evidence type="ECO:0000259" key="9">
    <source>
        <dbReference type="PROSITE" id="PS51194"/>
    </source>
</evidence>
<dbReference type="PROSITE" id="PS51192">
    <property type="entry name" value="HELICASE_ATP_BIND_1"/>
    <property type="match status" value="1"/>
</dbReference>
<keyword evidence="1 6" id="KW-0547">Nucleotide-binding</keyword>
<feature type="domain" description="Helicase C-terminal" evidence="9">
    <location>
        <begin position="737"/>
        <end position="924"/>
    </location>
</feature>
<feature type="compositionally biased region" description="Basic and acidic residues" evidence="7">
    <location>
        <begin position="1102"/>
        <end position="1118"/>
    </location>
</feature>
<feature type="region of interest" description="Disordered" evidence="7">
    <location>
        <begin position="57"/>
        <end position="103"/>
    </location>
</feature>
<dbReference type="SMART" id="SM01178">
    <property type="entry name" value="DUF4217"/>
    <property type="match status" value="1"/>
</dbReference>
<feature type="region of interest" description="Disordered" evidence="7">
    <location>
        <begin position="246"/>
        <end position="265"/>
    </location>
</feature>
<dbReference type="InterPro" id="IPR027417">
    <property type="entry name" value="P-loop_NTPase"/>
</dbReference>
<keyword evidence="5 6" id="KW-0694">RNA-binding</keyword>
<feature type="region of interest" description="Disordered" evidence="7">
    <location>
        <begin position="1"/>
        <end position="42"/>
    </location>
</feature>
<keyword evidence="11" id="KW-1185">Reference proteome</keyword>
<comment type="caution">
    <text evidence="10">The sequence shown here is derived from an EMBL/GenBank/DDBJ whole genome shotgun (WGS) entry which is preliminary data.</text>
</comment>
<reference evidence="10 11" key="1">
    <citation type="journal article" date="2017" name="Int. J. Parasitol.">
        <title>The genome of the protozoan parasite Cystoisospora suis and a reverse vaccinology approach to identify vaccine candidates.</title>
        <authorList>
            <person name="Palmieri N."/>
            <person name="Shrestha A."/>
            <person name="Ruttkowski B."/>
            <person name="Beck T."/>
            <person name="Vogl C."/>
            <person name="Tomley F."/>
            <person name="Blake D.P."/>
            <person name="Joachim A."/>
        </authorList>
    </citation>
    <scope>NUCLEOTIDE SEQUENCE [LARGE SCALE GENOMIC DNA]</scope>
    <source>
        <strain evidence="10 11">Wien I</strain>
    </source>
</reference>
<dbReference type="GO" id="GO:0003724">
    <property type="term" value="F:RNA helicase activity"/>
    <property type="evidence" value="ECO:0007669"/>
    <property type="project" value="UniProtKB-EC"/>
</dbReference>
<dbReference type="InterPro" id="IPR014001">
    <property type="entry name" value="Helicase_ATP-bd"/>
</dbReference>
<evidence type="ECO:0000256" key="1">
    <source>
        <dbReference type="ARBA" id="ARBA00022741"/>
    </source>
</evidence>
<dbReference type="OrthoDB" id="7396459at2759"/>
<dbReference type="EC" id="3.6.4.13" evidence="6"/>
<dbReference type="EMBL" id="MIGC01001042">
    <property type="protein sequence ID" value="PHJ23668.1"/>
    <property type="molecule type" value="Genomic_DNA"/>
</dbReference>
<evidence type="ECO:0000256" key="4">
    <source>
        <dbReference type="ARBA" id="ARBA00022840"/>
    </source>
</evidence>